<dbReference type="Proteomes" id="UP001190700">
    <property type="component" value="Unassembled WGS sequence"/>
</dbReference>
<proteinExistence type="predicted"/>
<name>A0AAE0EW89_9CHLO</name>
<keyword evidence="3" id="KW-1185">Reference proteome</keyword>
<dbReference type="PROSITE" id="PS50994">
    <property type="entry name" value="INTEGRASE"/>
    <property type="match status" value="1"/>
</dbReference>
<dbReference type="AlphaFoldDB" id="A0AAE0EW89"/>
<dbReference type="GO" id="GO:0003676">
    <property type="term" value="F:nucleic acid binding"/>
    <property type="evidence" value="ECO:0007669"/>
    <property type="project" value="InterPro"/>
</dbReference>
<reference evidence="2 3" key="1">
    <citation type="journal article" date="2015" name="Genome Biol. Evol.">
        <title>Comparative Genomics of a Bacterivorous Green Alga Reveals Evolutionary Causalities and Consequences of Phago-Mixotrophic Mode of Nutrition.</title>
        <authorList>
            <person name="Burns J.A."/>
            <person name="Paasch A."/>
            <person name="Narechania A."/>
            <person name="Kim E."/>
        </authorList>
    </citation>
    <scope>NUCLEOTIDE SEQUENCE [LARGE SCALE GENOMIC DNA]</scope>
    <source>
        <strain evidence="2 3">PLY_AMNH</strain>
    </source>
</reference>
<dbReference type="GO" id="GO:0015074">
    <property type="term" value="P:DNA integration"/>
    <property type="evidence" value="ECO:0007669"/>
    <property type="project" value="InterPro"/>
</dbReference>
<evidence type="ECO:0000259" key="1">
    <source>
        <dbReference type="PROSITE" id="PS50994"/>
    </source>
</evidence>
<sequence>MYWLSLGRQLSAWWTEARSSRANLSSCAGWDCLIDRGVTSPDSPEGNGLTERVMRTIKFCFKKLALKKGLDYEWDEQLWPLVLSYNAARQESTGVAPFTLLFAQEVVVPPDLKRAPNWTSIWSIATPCIIKAEEVVAGGYEPKPHQFKVGDFVYIRQKPRSGMEVATKSAILKLVKIQRDGVVVLEDAAKLKEKSTYRAEYCTMSSAGTRMQAANAEVQTQETKVSCVLEDSRLGMKEQQLNEKLSPDMRLLPAEVGPRRVVKGSKSQPWQAISSREMMLEEKDLFLYMPDQVDWMGQARQAF</sequence>
<feature type="domain" description="Integrase catalytic" evidence="1">
    <location>
        <begin position="34"/>
        <end position="105"/>
    </location>
</feature>
<dbReference type="SUPFAM" id="SSF53098">
    <property type="entry name" value="Ribonuclease H-like"/>
    <property type="match status" value="1"/>
</dbReference>
<evidence type="ECO:0000313" key="3">
    <source>
        <dbReference type="Proteomes" id="UP001190700"/>
    </source>
</evidence>
<organism evidence="2 3">
    <name type="scientific">Cymbomonas tetramitiformis</name>
    <dbReference type="NCBI Taxonomy" id="36881"/>
    <lineage>
        <taxon>Eukaryota</taxon>
        <taxon>Viridiplantae</taxon>
        <taxon>Chlorophyta</taxon>
        <taxon>Pyramimonadophyceae</taxon>
        <taxon>Pyramimonadales</taxon>
        <taxon>Pyramimonadaceae</taxon>
        <taxon>Cymbomonas</taxon>
    </lineage>
</organism>
<dbReference type="InterPro" id="IPR036397">
    <property type="entry name" value="RNaseH_sf"/>
</dbReference>
<dbReference type="InterPro" id="IPR001584">
    <property type="entry name" value="Integrase_cat-core"/>
</dbReference>
<protein>
    <recommendedName>
        <fullName evidence="1">Integrase catalytic domain-containing protein</fullName>
    </recommendedName>
</protein>
<comment type="caution">
    <text evidence="2">The sequence shown here is derived from an EMBL/GenBank/DDBJ whole genome shotgun (WGS) entry which is preliminary data.</text>
</comment>
<evidence type="ECO:0000313" key="2">
    <source>
        <dbReference type="EMBL" id="KAK3242392.1"/>
    </source>
</evidence>
<dbReference type="EMBL" id="LGRX02033181">
    <property type="protein sequence ID" value="KAK3242392.1"/>
    <property type="molecule type" value="Genomic_DNA"/>
</dbReference>
<gene>
    <name evidence="2" type="ORF">CYMTET_47916</name>
</gene>
<accession>A0AAE0EW89</accession>
<dbReference type="InterPro" id="IPR012337">
    <property type="entry name" value="RNaseH-like_sf"/>
</dbReference>
<dbReference type="Gene3D" id="3.30.420.10">
    <property type="entry name" value="Ribonuclease H-like superfamily/Ribonuclease H"/>
    <property type="match status" value="1"/>
</dbReference>